<dbReference type="InterPro" id="IPR011701">
    <property type="entry name" value="MFS"/>
</dbReference>
<feature type="transmembrane region" description="Helical" evidence="6">
    <location>
        <begin position="225"/>
        <end position="245"/>
    </location>
</feature>
<evidence type="ECO:0000256" key="2">
    <source>
        <dbReference type="ARBA" id="ARBA00022448"/>
    </source>
</evidence>
<dbReference type="Gene3D" id="1.20.1250.20">
    <property type="entry name" value="MFS general substrate transporter like domains"/>
    <property type="match status" value="2"/>
</dbReference>
<dbReference type="GO" id="GO:0022857">
    <property type="term" value="F:transmembrane transporter activity"/>
    <property type="evidence" value="ECO:0007669"/>
    <property type="project" value="InterPro"/>
</dbReference>
<dbReference type="VEuPathDB" id="FungiDB:Z520_04402"/>
<evidence type="ECO:0000256" key="3">
    <source>
        <dbReference type="ARBA" id="ARBA00022692"/>
    </source>
</evidence>
<dbReference type="Pfam" id="PF07690">
    <property type="entry name" value="MFS_1"/>
    <property type="match status" value="1"/>
</dbReference>
<feature type="transmembrane region" description="Helical" evidence="6">
    <location>
        <begin position="290"/>
        <end position="315"/>
    </location>
</feature>
<keyword evidence="5 6" id="KW-0472">Membrane</keyword>
<feature type="transmembrane region" description="Helical" evidence="6">
    <location>
        <begin position="130"/>
        <end position="148"/>
    </location>
</feature>
<dbReference type="InterPro" id="IPR036259">
    <property type="entry name" value="MFS_trans_sf"/>
</dbReference>
<feature type="transmembrane region" description="Helical" evidence="6">
    <location>
        <begin position="361"/>
        <end position="382"/>
    </location>
</feature>
<feature type="transmembrane region" description="Helical" evidence="6">
    <location>
        <begin position="335"/>
        <end position="354"/>
    </location>
</feature>
<keyword evidence="9" id="KW-1185">Reference proteome</keyword>
<accession>A0A0D2IRY8</accession>
<feature type="transmembrane region" description="Helical" evidence="6">
    <location>
        <begin position="160"/>
        <end position="178"/>
    </location>
</feature>
<name>A0A0D2IRY8_9EURO</name>
<dbReference type="EMBL" id="KN848068">
    <property type="protein sequence ID" value="KIX99766.1"/>
    <property type="molecule type" value="Genomic_DNA"/>
</dbReference>
<keyword evidence="4 6" id="KW-1133">Transmembrane helix</keyword>
<evidence type="ECO:0000256" key="1">
    <source>
        <dbReference type="ARBA" id="ARBA00004141"/>
    </source>
</evidence>
<sequence>MSQSPVVGDSVRVNDKDGVIHCEDQELGSVDDKAGTNMYHESEALPEFDPKVLRRLRLKIDLWTVPMIFLISGLAFLDRANIGNARLAGLEKDLGMQGNDFNIVLTIFWVVYIVLEVPALVACKYFGPGWFLPAMTVGYGLMCLLQAWAHNMAQMCALRVMIALFEAPVLAGCAYYYSRWYTRAELTFRLGLSSTAGPIMGATSGLAASAILTLDHFGSLTRWRMIFAIEGMITLIIAAFLLVLFTDRPETARWLTEEEKKIVIARIKAERVATTEVLDGIDKAKLLRGLINPAVIAVGFIFCLTNITAQGYSFFLPTIIKSIYPNKSVVHQQLWSVPPYAVGLITNIGGSYLSWRFDRRIIVMVALLPLVILGYGIFLGTLDSQARYGATVIIAFAIMPFQILCQSQVAANVVSDTARSSALALNIIIGNIGGLISTWAFTASDAPHYIRGSGLNIASACTSLLLAIGVIFWMKWDNKRRATKDPEAELSGLSLKQVHDLDWAHPGFRWKP</sequence>
<dbReference type="GO" id="GO:0016020">
    <property type="term" value="C:membrane"/>
    <property type="evidence" value="ECO:0007669"/>
    <property type="project" value="UniProtKB-SubCell"/>
</dbReference>
<dbReference type="SUPFAM" id="SSF103473">
    <property type="entry name" value="MFS general substrate transporter"/>
    <property type="match status" value="1"/>
</dbReference>
<evidence type="ECO:0000313" key="9">
    <source>
        <dbReference type="Proteomes" id="UP000053411"/>
    </source>
</evidence>
<feature type="transmembrane region" description="Helical" evidence="6">
    <location>
        <begin position="454"/>
        <end position="474"/>
    </location>
</feature>
<evidence type="ECO:0000313" key="8">
    <source>
        <dbReference type="EMBL" id="KIX99766.1"/>
    </source>
</evidence>
<feature type="transmembrane region" description="Helical" evidence="6">
    <location>
        <begin position="190"/>
        <end position="213"/>
    </location>
</feature>
<evidence type="ECO:0000256" key="4">
    <source>
        <dbReference type="ARBA" id="ARBA00022989"/>
    </source>
</evidence>
<reference evidence="8 9" key="1">
    <citation type="submission" date="2015-01" db="EMBL/GenBank/DDBJ databases">
        <title>The Genome Sequence of Fonsecaea multimorphosa CBS 102226.</title>
        <authorList>
            <consortium name="The Broad Institute Genomics Platform"/>
            <person name="Cuomo C."/>
            <person name="de Hoog S."/>
            <person name="Gorbushina A."/>
            <person name="Stielow B."/>
            <person name="Teixiera M."/>
            <person name="Abouelleil A."/>
            <person name="Chapman S.B."/>
            <person name="Priest M."/>
            <person name="Young S.K."/>
            <person name="Wortman J."/>
            <person name="Nusbaum C."/>
            <person name="Birren B."/>
        </authorList>
    </citation>
    <scope>NUCLEOTIDE SEQUENCE [LARGE SCALE GENOMIC DNA]</scope>
    <source>
        <strain evidence="8 9">CBS 102226</strain>
    </source>
</reference>
<dbReference type="Proteomes" id="UP000053411">
    <property type="component" value="Unassembled WGS sequence"/>
</dbReference>
<comment type="subcellular location">
    <subcellularLocation>
        <location evidence="1">Membrane</location>
        <topology evidence="1">Multi-pass membrane protein</topology>
    </subcellularLocation>
</comment>
<gene>
    <name evidence="8" type="ORF">Z520_04402</name>
</gene>
<organism evidence="8 9">
    <name type="scientific">Fonsecaea multimorphosa CBS 102226</name>
    <dbReference type="NCBI Taxonomy" id="1442371"/>
    <lineage>
        <taxon>Eukaryota</taxon>
        <taxon>Fungi</taxon>
        <taxon>Dikarya</taxon>
        <taxon>Ascomycota</taxon>
        <taxon>Pezizomycotina</taxon>
        <taxon>Eurotiomycetes</taxon>
        <taxon>Chaetothyriomycetidae</taxon>
        <taxon>Chaetothyriales</taxon>
        <taxon>Herpotrichiellaceae</taxon>
        <taxon>Fonsecaea</taxon>
    </lineage>
</organism>
<dbReference type="GeneID" id="27710148"/>
<dbReference type="RefSeq" id="XP_016633889.1">
    <property type="nucleotide sequence ID" value="XM_016774909.1"/>
</dbReference>
<keyword evidence="3 6" id="KW-0812">Transmembrane</keyword>
<dbReference type="FunFam" id="1.20.1250.20:FF:000013">
    <property type="entry name" value="MFS general substrate transporter"/>
    <property type="match status" value="1"/>
</dbReference>
<feature type="transmembrane region" description="Helical" evidence="6">
    <location>
        <begin position="423"/>
        <end position="442"/>
    </location>
</feature>
<proteinExistence type="predicted"/>
<dbReference type="PANTHER" id="PTHR43791">
    <property type="entry name" value="PERMEASE-RELATED"/>
    <property type="match status" value="1"/>
</dbReference>
<feature type="transmembrane region" description="Helical" evidence="6">
    <location>
        <begin position="388"/>
        <end position="411"/>
    </location>
</feature>
<evidence type="ECO:0000256" key="6">
    <source>
        <dbReference type="SAM" id="Phobius"/>
    </source>
</evidence>
<feature type="transmembrane region" description="Helical" evidence="6">
    <location>
        <begin position="60"/>
        <end position="77"/>
    </location>
</feature>
<dbReference type="PANTHER" id="PTHR43791:SF48">
    <property type="entry name" value="TRANSPORTER, PUTATIVE (AFU_ORTHOLOGUE AFUA_4G01000)-RELATED"/>
    <property type="match status" value="1"/>
</dbReference>
<dbReference type="InterPro" id="IPR020846">
    <property type="entry name" value="MFS_dom"/>
</dbReference>
<dbReference type="OrthoDB" id="9971669at2759"/>
<dbReference type="AlphaFoldDB" id="A0A0D2IRY8"/>
<feature type="domain" description="Major facilitator superfamily (MFS) profile" evidence="7">
    <location>
        <begin position="64"/>
        <end position="481"/>
    </location>
</feature>
<evidence type="ECO:0000256" key="5">
    <source>
        <dbReference type="ARBA" id="ARBA00023136"/>
    </source>
</evidence>
<evidence type="ECO:0000259" key="7">
    <source>
        <dbReference type="PROSITE" id="PS50850"/>
    </source>
</evidence>
<protein>
    <recommendedName>
        <fullName evidence="7">Major facilitator superfamily (MFS) profile domain-containing protein</fullName>
    </recommendedName>
</protein>
<feature type="transmembrane region" description="Helical" evidence="6">
    <location>
        <begin position="101"/>
        <end position="123"/>
    </location>
</feature>
<keyword evidence="2" id="KW-0813">Transport</keyword>
<dbReference type="PROSITE" id="PS50850">
    <property type="entry name" value="MFS"/>
    <property type="match status" value="1"/>
</dbReference>